<dbReference type="Proteomes" id="UP000614410">
    <property type="component" value="Unassembled WGS sequence"/>
</dbReference>
<feature type="domain" description="Enoyl reductase (ER)" evidence="2">
    <location>
        <begin position="11"/>
        <end position="319"/>
    </location>
</feature>
<evidence type="ECO:0000259" key="2">
    <source>
        <dbReference type="SMART" id="SM00829"/>
    </source>
</evidence>
<sequence>MRAQRIESLDGPDGLRQADVAEPQGEGQVVIDVAAAGVSFPDVLMSRGLYQMKPPLPFVPGVEVAGTVRSAPPDSGFAPGERVMAVTMLGGFAEVAAAPPALTCALPAGFSVEQGAGFILNYHTAHFALTRRAALVTGETVVVHGAAGGVGTAAIQVATALGATVVGITSSREKADMARAAGADGTIDSGGDWAAEVRALNNGRGADVIVDPVGGDRFDESLRCLAPGGRLVVVGFTDGRIPTVAANRLLLRNISIVGAAWGAWLGGDPGLFAATAEGLQPMIDSGAVRPVVGASYPLADAAAALRLIDERRAIGKVVLSLDGATEARDTPR</sequence>
<dbReference type="SUPFAM" id="SSF51735">
    <property type="entry name" value="NAD(P)-binding Rossmann-fold domains"/>
    <property type="match status" value="1"/>
</dbReference>
<organism evidence="3 4">
    <name type="scientific">Candidatus Amunia macphersoniae</name>
    <dbReference type="NCBI Taxonomy" id="3127014"/>
    <lineage>
        <taxon>Bacteria</taxon>
        <taxon>Bacillati</taxon>
        <taxon>Candidatus Dormiibacterota</taxon>
        <taxon>Candidatus Dormibacteria</taxon>
        <taxon>Candidatus Aeolococcales</taxon>
        <taxon>Candidatus Aeolococcaceae</taxon>
        <taxon>Candidatus Amunia</taxon>
    </lineage>
</organism>
<dbReference type="SMART" id="SM00829">
    <property type="entry name" value="PKS_ER"/>
    <property type="match status" value="1"/>
</dbReference>
<dbReference type="AlphaFoldDB" id="A0A934KP88"/>
<dbReference type="Gene3D" id="3.40.50.720">
    <property type="entry name" value="NAD(P)-binding Rossmann-like Domain"/>
    <property type="match status" value="1"/>
</dbReference>
<dbReference type="CDD" id="cd08241">
    <property type="entry name" value="QOR1"/>
    <property type="match status" value="1"/>
</dbReference>
<dbReference type="Pfam" id="PF08240">
    <property type="entry name" value="ADH_N"/>
    <property type="match status" value="1"/>
</dbReference>
<dbReference type="InterPro" id="IPR036291">
    <property type="entry name" value="NAD(P)-bd_dom_sf"/>
</dbReference>
<accession>A0A934KP88</accession>
<dbReference type="SUPFAM" id="SSF50129">
    <property type="entry name" value="GroES-like"/>
    <property type="match status" value="1"/>
</dbReference>
<proteinExistence type="predicted"/>
<gene>
    <name evidence="3" type="ORF">JF887_04705</name>
</gene>
<dbReference type="InterPro" id="IPR013149">
    <property type="entry name" value="ADH-like_C"/>
</dbReference>
<reference evidence="3 4" key="1">
    <citation type="submission" date="2020-10" db="EMBL/GenBank/DDBJ databases">
        <title>Ca. Dormibacterota MAGs.</title>
        <authorList>
            <person name="Montgomery K."/>
        </authorList>
    </citation>
    <scope>NUCLEOTIDE SEQUENCE [LARGE SCALE GENOMIC DNA]</scope>
    <source>
        <strain evidence="3">Mitchell_Peninsula_5</strain>
    </source>
</reference>
<dbReference type="EMBL" id="JAEKNN010000023">
    <property type="protein sequence ID" value="MBJ7608717.1"/>
    <property type="molecule type" value="Genomic_DNA"/>
</dbReference>
<feature type="region of interest" description="Disordered" evidence="1">
    <location>
        <begin position="1"/>
        <end position="23"/>
    </location>
</feature>
<comment type="caution">
    <text evidence="3">The sequence shown here is derived from an EMBL/GenBank/DDBJ whole genome shotgun (WGS) entry which is preliminary data.</text>
</comment>
<dbReference type="GO" id="GO:0016491">
    <property type="term" value="F:oxidoreductase activity"/>
    <property type="evidence" value="ECO:0007669"/>
    <property type="project" value="InterPro"/>
</dbReference>
<dbReference type="InterPro" id="IPR020843">
    <property type="entry name" value="ER"/>
</dbReference>
<protein>
    <submittedName>
        <fullName evidence="3">NADPH:quinone oxidoreductase family protein</fullName>
    </submittedName>
</protein>
<evidence type="ECO:0000313" key="4">
    <source>
        <dbReference type="Proteomes" id="UP000614410"/>
    </source>
</evidence>
<evidence type="ECO:0000256" key="1">
    <source>
        <dbReference type="SAM" id="MobiDB-lite"/>
    </source>
</evidence>
<evidence type="ECO:0000313" key="3">
    <source>
        <dbReference type="EMBL" id="MBJ7608717.1"/>
    </source>
</evidence>
<dbReference type="InterPro" id="IPR013154">
    <property type="entry name" value="ADH-like_N"/>
</dbReference>
<dbReference type="InterPro" id="IPR051397">
    <property type="entry name" value="Zn-ADH-like_protein"/>
</dbReference>
<name>A0A934KP88_9BACT</name>
<dbReference type="PANTHER" id="PTHR43677:SF4">
    <property type="entry name" value="QUINONE OXIDOREDUCTASE-LIKE PROTEIN 2"/>
    <property type="match status" value="1"/>
</dbReference>
<dbReference type="Gene3D" id="3.90.180.10">
    <property type="entry name" value="Medium-chain alcohol dehydrogenases, catalytic domain"/>
    <property type="match status" value="1"/>
</dbReference>
<dbReference type="PANTHER" id="PTHR43677">
    <property type="entry name" value="SHORT-CHAIN DEHYDROGENASE/REDUCTASE"/>
    <property type="match status" value="1"/>
</dbReference>
<dbReference type="Pfam" id="PF00107">
    <property type="entry name" value="ADH_zinc_N"/>
    <property type="match status" value="1"/>
</dbReference>
<dbReference type="InterPro" id="IPR011032">
    <property type="entry name" value="GroES-like_sf"/>
</dbReference>